<reference evidence="2 3" key="1">
    <citation type="journal article" date="2024" name="Ann. Entomol. Soc. Am.">
        <title>Genomic analyses of the southern and eastern yellowjacket wasps (Hymenoptera: Vespidae) reveal evolutionary signatures of social life.</title>
        <authorList>
            <person name="Catto M.A."/>
            <person name="Caine P.B."/>
            <person name="Orr S.E."/>
            <person name="Hunt B.G."/>
            <person name="Goodisman M.A.D."/>
        </authorList>
    </citation>
    <scope>NUCLEOTIDE SEQUENCE [LARGE SCALE GENOMIC DNA]</scope>
    <source>
        <strain evidence="2">232</strain>
        <tissue evidence="2">Head and thorax</tissue>
    </source>
</reference>
<dbReference type="AlphaFoldDB" id="A0ABD2BUL4"/>
<accession>A0ABD2BUL4</accession>
<name>A0ABD2BUL4_VESMC</name>
<proteinExistence type="predicted"/>
<protein>
    <submittedName>
        <fullName evidence="2">Uncharacterized protein</fullName>
    </submittedName>
</protein>
<gene>
    <name evidence="2" type="ORF">V1477_012976</name>
</gene>
<comment type="caution">
    <text evidence="2">The sequence shown here is derived from an EMBL/GenBank/DDBJ whole genome shotgun (WGS) entry which is preliminary data.</text>
</comment>
<sequence length="89" mass="9876">MNSNERKKPEGLKDRSGRTPTGEETQRGRGSTPREWETTGIATTVGVAALLPKKQHLKGYLVTISQVLLANLVNEIIYPSFKKDNLIIN</sequence>
<evidence type="ECO:0000313" key="3">
    <source>
        <dbReference type="Proteomes" id="UP001607303"/>
    </source>
</evidence>
<evidence type="ECO:0000256" key="1">
    <source>
        <dbReference type="SAM" id="MobiDB-lite"/>
    </source>
</evidence>
<dbReference type="Proteomes" id="UP001607303">
    <property type="component" value="Unassembled WGS sequence"/>
</dbReference>
<evidence type="ECO:0000313" key="2">
    <source>
        <dbReference type="EMBL" id="KAL2736467.1"/>
    </source>
</evidence>
<keyword evidence="3" id="KW-1185">Reference proteome</keyword>
<dbReference type="EMBL" id="JAYRBN010000066">
    <property type="protein sequence ID" value="KAL2736467.1"/>
    <property type="molecule type" value="Genomic_DNA"/>
</dbReference>
<feature type="region of interest" description="Disordered" evidence="1">
    <location>
        <begin position="1"/>
        <end position="38"/>
    </location>
</feature>
<feature type="compositionally biased region" description="Basic and acidic residues" evidence="1">
    <location>
        <begin position="1"/>
        <end position="17"/>
    </location>
</feature>
<organism evidence="2 3">
    <name type="scientific">Vespula maculifrons</name>
    <name type="common">Eastern yellow jacket</name>
    <name type="synonym">Wasp</name>
    <dbReference type="NCBI Taxonomy" id="7453"/>
    <lineage>
        <taxon>Eukaryota</taxon>
        <taxon>Metazoa</taxon>
        <taxon>Ecdysozoa</taxon>
        <taxon>Arthropoda</taxon>
        <taxon>Hexapoda</taxon>
        <taxon>Insecta</taxon>
        <taxon>Pterygota</taxon>
        <taxon>Neoptera</taxon>
        <taxon>Endopterygota</taxon>
        <taxon>Hymenoptera</taxon>
        <taxon>Apocrita</taxon>
        <taxon>Aculeata</taxon>
        <taxon>Vespoidea</taxon>
        <taxon>Vespidae</taxon>
        <taxon>Vespinae</taxon>
        <taxon>Vespula</taxon>
    </lineage>
</organism>
<feature type="compositionally biased region" description="Basic and acidic residues" evidence="1">
    <location>
        <begin position="24"/>
        <end position="37"/>
    </location>
</feature>